<keyword evidence="1" id="KW-0175">Coiled coil</keyword>
<dbReference type="RefSeq" id="XP_064768030.1">
    <property type="nucleotide sequence ID" value="XM_064914133.1"/>
</dbReference>
<evidence type="ECO:0000313" key="3">
    <source>
        <dbReference type="EMBL" id="KAK7204997.1"/>
    </source>
</evidence>
<feature type="compositionally biased region" description="Basic and acidic residues" evidence="2">
    <location>
        <begin position="426"/>
        <end position="445"/>
    </location>
</feature>
<dbReference type="EMBL" id="JBBJBU010000006">
    <property type="protein sequence ID" value="KAK7204997.1"/>
    <property type="molecule type" value="Genomic_DNA"/>
</dbReference>
<protein>
    <submittedName>
        <fullName evidence="3">Uncharacterized protein</fullName>
    </submittedName>
</protein>
<reference evidence="3 4" key="1">
    <citation type="submission" date="2024-03" db="EMBL/GenBank/DDBJ databases">
        <title>Genome-scale model development and genomic sequencing of the oleaginous clade Lipomyces.</title>
        <authorList>
            <consortium name="Lawrence Berkeley National Laboratory"/>
            <person name="Czajka J.J."/>
            <person name="Han Y."/>
            <person name="Kim J."/>
            <person name="Mondo S.J."/>
            <person name="Hofstad B.A."/>
            <person name="Robles A."/>
            <person name="Haridas S."/>
            <person name="Riley R."/>
            <person name="LaButti K."/>
            <person name="Pangilinan J."/>
            <person name="Andreopoulos W."/>
            <person name="Lipzen A."/>
            <person name="Yan J."/>
            <person name="Wang M."/>
            <person name="Ng V."/>
            <person name="Grigoriev I.V."/>
            <person name="Spatafora J.W."/>
            <person name="Magnuson J.K."/>
            <person name="Baker S.E."/>
            <person name="Pomraning K.R."/>
        </authorList>
    </citation>
    <scope>NUCLEOTIDE SEQUENCE [LARGE SCALE GENOMIC DNA]</scope>
    <source>
        <strain evidence="3 4">Phaff 52-87</strain>
    </source>
</reference>
<feature type="region of interest" description="Disordered" evidence="2">
    <location>
        <begin position="426"/>
        <end position="478"/>
    </location>
</feature>
<keyword evidence="4" id="KW-1185">Reference proteome</keyword>
<feature type="compositionally biased region" description="Low complexity" evidence="2">
    <location>
        <begin position="327"/>
        <end position="355"/>
    </location>
</feature>
<evidence type="ECO:0000256" key="2">
    <source>
        <dbReference type="SAM" id="MobiDB-lite"/>
    </source>
</evidence>
<evidence type="ECO:0000256" key="1">
    <source>
        <dbReference type="SAM" id="Coils"/>
    </source>
</evidence>
<feature type="compositionally biased region" description="Basic and acidic residues" evidence="2">
    <location>
        <begin position="193"/>
        <end position="219"/>
    </location>
</feature>
<feature type="region of interest" description="Disordered" evidence="2">
    <location>
        <begin position="186"/>
        <end position="219"/>
    </location>
</feature>
<evidence type="ECO:0000313" key="4">
    <source>
        <dbReference type="Proteomes" id="UP001498771"/>
    </source>
</evidence>
<feature type="region of interest" description="Disordered" evidence="2">
    <location>
        <begin position="327"/>
        <end position="384"/>
    </location>
</feature>
<proteinExistence type="predicted"/>
<dbReference type="GeneID" id="90039645"/>
<dbReference type="Proteomes" id="UP001498771">
    <property type="component" value="Unassembled WGS sequence"/>
</dbReference>
<sequence length="573" mass="63324">MTTMDLAELSRTSLAKYIAHSDSVTAVSQCDFDNQMRMSEIRATKLEQEKTMLEEANVILRDEIKLARKDYEKMSSRLQKSVDRISKELAESQAYANSVSLQNSQISARLEQTEKKLLAATQRAQELSEKLLADSNEIATEMEKSHEFQNVLLEEKYKYKALLEEKLKMESEVTRLNLELKSVRDSASGKQKSLKETSALEKKLRDAEEKGKAKDEQLAEAKSEITMLKAQVKELESKSKSLQKQVSALGADSANECKATDKSDKKEIKEMEKRYKDEVAALKTQLEKQTVLTEKSQKEVSKVKDQQAALQKRLETAQNKLKISATATATAAAGKKGGKNAPAPALPTARLLFTPETEKDARQKRGKQSTTLQDKPVEKSTFSMTPFLARQTSIAPLSPVDSNAAEGARAARRSMIGVKPMRLAMTKEAESAPLSEHESEEHTEQESATEGRSVDADENTTVSAEKTRKPVAKQSMAPSTAASLAALVSEELSNPTTSAAMQKKKKRKLGVARPPTLFDAAQEETEQTAPKRTKVVGFGIPKVAAPVAQRFTAGKAISPLKKRNENLRDMFKL</sequence>
<feature type="region of interest" description="Disordered" evidence="2">
    <location>
        <begin position="491"/>
        <end position="515"/>
    </location>
</feature>
<accession>A0ABR1F570</accession>
<gene>
    <name evidence="3" type="ORF">BZA70DRAFT_289644</name>
</gene>
<name>A0ABR1F570_9ASCO</name>
<comment type="caution">
    <text evidence="3">The sequence shown here is derived from an EMBL/GenBank/DDBJ whole genome shotgun (WGS) entry which is preliminary data.</text>
</comment>
<feature type="coiled-coil region" evidence="1">
    <location>
        <begin position="36"/>
        <end position="63"/>
    </location>
</feature>
<organism evidence="3 4">
    <name type="scientific">Myxozyma melibiosi</name>
    <dbReference type="NCBI Taxonomy" id="54550"/>
    <lineage>
        <taxon>Eukaryota</taxon>
        <taxon>Fungi</taxon>
        <taxon>Dikarya</taxon>
        <taxon>Ascomycota</taxon>
        <taxon>Saccharomycotina</taxon>
        <taxon>Lipomycetes</taxon>
        <taxon>Lipomycetales</taxon>
        <taxon>Lipomycetaceae</taxon>
        <taxon>Myxozyma</taxon>
    </lineage>
</organism>
<feature type="coiled-coil region" evidence="1">
    <location>
        <begin position="103"/>
        <end position="130"/>
    </location>
</feature>